<dbReference type="Gene3D" id="1.20.5.4130">
    <property type="match status" value="3"/>
</dbReference>
<evidence type="ECO:0000313" key="6">
    <source>
        <dbReference type="EMBL" id="KAH0900107.1"/>
    </source>
</evidence>
<dbReference type="InterPro" id="IPR036388">
    <property type="entry name" value="WH-like_DNA-bd_sf"/>
</dbReference>
<name>A0ABQ8B5N9_BRANA</name>
<keyword evidence="3" id="KW-0611">Plant defense</keyword>
<dbReference type="SMART" id="SM00382">
    <property type="entry name" value="AAA"/>
    <property type="match status" value="2"/>
</dbReference>
<keyword evidence="2" id="KW-0547">Nucleotide-binding</keyword>
<feature type="domain" description="AAA+ ATPase" evidence="5">
    <location>
        <begin position="1100"/>
        <end position="1238"/>
    </location>
</feature>
<dbReference type="InterPro" id="IPR044974">
    <property type="entry name" value="Disease_R_plants"/>
</dbReference>
<dbReference type="Pfam" id="PF00931">
    <property type="entry name" value="NB-ARC"/>
    <property type="match status" value="2"/>
</dbReference>
<feature type="domain" description="AAA+ ATPase" evidence="5">
    <location>
        <begin position="1759"/>
        <end position="1894"/>
    </location>
</feature>
<dbReference type="InterPro" id="IPR055414">
    <property type="entry name" value="LRR_R13L4/SHOC2-like"/>
</dbReference>
<dbReference type="InterPro" id="IPR003593">
    <property type="entry name" value="AAA+_ATPase"/>
</dbReference>
<dbReference type="InterPro" id="IPR041118">
    <property type="entry name" value="Rx_N"/>
</dbReference>
<dbReference type="Pfam" id="PF23598">
    <property type="entry name" value="LRR_14"/>
    <property type="match status" value="3"/>
</dbReference>
<sequence>MNISHGGGPCLSIEQTKCLSVFTFFDEAPRLLDLFLEILGRRSDSFKFNMIFSPYFLTIFNRFSSCSASNHSVSNVLAILGHCSDNICSLAQFGRDNLAKFFNKISSRAKSMRDSGNVIRVRFSRVFQGFLSQLEQTYAMSTLEYTSGFWNLLQALEIMKRHFMRLMAEALLPFAVERLWNLLVRETGRFQGVEEQFEGLKSDVKKLRFFLEDAEAKKHTSALVKDTIKEINEVVLDAEDIIETFLLKKELGESSSSSVKRFAYASVKSMVLGFDMKTISKRISKVILDMQKFGVQNAIVNEEDMKSVQLRERKMREMFCIVDEKVYSVLYLSSEELPAYLKQCFLYLASFPEDYKIDVEKLSYYWAAEGILMPMYFDGVSIRHIADICIEELVKRHMVISERYVKTLRFETLQLHDMMREVCLRKAEEENFVQTIDTSTANSKSPSKSRRLAVVRWGGETFSVDKEVKNPSLRTLLFIKCSRWKATSLFFTMHKLMRVLDLSGVDFEGGKVPSSIGKLIHLRYLSLYEAHVTQLPSSMRNLKKLLYLNLAVYVEVYMPNNILNEMRELTFLCLPERLHVKTKLELENLVKLETLKNFCTEHGRVTDLQGLTRLRSLSIYITDERYTMETLSSSLSKLSHLESLTIYNKFYTPTNDDEEGFVWDFVNLKQLKLEIYMPRLPDAQCFPSHLTTIELTYCCLKEDPMPILEKLLHLKEICLGGTSFCGRRMVCSSDGFTQLQKLIFGGLTEWEEWIVEEGSMPLLHTLDIGSCKKLKELPYMLRFITNLEDLSVHDMGDEFNLRLSEGYFPSHLTTISLSGCCLTEDPMPILEKLLQLKEENGLLEGWVSSIAEATIRGIRGVGRVDNRRRLHAPSPHSEIWPLSKSNTSLLFMSQTAAEGDSQQLRTIRSVGLKAIFKRRLMAEALLPFAVERLWNLLVRETGRFQGVEEQFEGLKSDVEKLRCFLEDAEAKKHTSATVKRTIQAVKEIVLDAEDIVETFVLMEELGNRRGITNTVRRLSCVSLERRGLAMDMKAVRERISKEIHDMQSYGVQQQVIVRERCMPPQDEQRQTFYIVDEEQPIVGMEKNIELVVGNLVEEDSSQVVSITGMGGLGKTTLARKVFNHEKIKSHFPGLAWVCVSQQFERKCVWQTILRQLRPECDVSKMMEDELLERIVGVLDTQKALIVIDDIWSEGDWDLIKHVFLPKNGWKVLLTSRNEEVALHADKHCVTFKLLKKVLGGMLRDKYTLHQWKTIHENIKAHIVRGSGSDDRNVKLQVYDVLHLSFEELPAYLKDCFLYLAKGILRPMDFDGASIREVVDGYIEELVKRNMVISKRDVDTSRFKTLQLHDMMREVCLRKAEEENFVQTICRSTANSKSPCKSRRLAVVRLREETFNVDEEVKNPSLRTILFIDCIRWKATSLLFTSHKLMRVLDLSVVEFEEGKVPSSIGKLIHLRYLSFEWSNATQLPSSMRNLKKLLYLNLHVESIYIPNILKEMQELTFLWLPERLHDKTKLELGNLVKLETLKNFNTEHGRLTDLQGMTRLRSLSIHITNERYIIETLSSSLSNLSHLEILTIYSDNKFYTPTNDDEEGFVWDFVNLKQLWLEIYMPRLPDAQRFPSHLTTIHLKECCLKEDPMLILEKLLYLKEICLQSRSFCGRRMVCSKDGCFLKDAEAKKHSSEMVRKVIKDIKEIVFDAEDIIETFLLKKELGESSSSSVKRFAYVTVKTMVLGFDMKAISKRISKRSVERLVGYLVEEDSSQVVSITGMGGLGKTTLARQVYNHETIKSHFLGGLAWVCVSQQFERKCVWQTILQQLRSECDVSKMMEGELLKEIVRVLETQKALIVIDDIWREGDWDLIKHVFLPKKGWKVLLTSRNEEVGLHADRQCVNFKPECLTFEESSDLFQRIAFPIKDTAEFKIEKDMKEIGMEMIRHCGGLPLAIKVLGALLGKKYALHEWKRIRENIKAPTVRGSGSDDRNFNLKVYGVLYLSFEELPAYLKQCFLYLASFPEDYEIHTKKLSYYWAAEGILRPMDFDGASIREVVDGYIEELVKRNMVISKRDVDTSRFKTLQLHDMMREVCLRKAEEENFVQTICRSTANSKSPCKSRRLAVVRLPEENFNVDKEVKNPSLRTILFIECIIWKATSLLFTSHKLMRVLDLSEADFEGGKVPSSIGKLIHLRYLSLYETGVTQLPSSMRNLKKLLYLNLAVYGEVHIPNILNEMRELTFLWLPKRLHDKTKLELGNLVKLETLKNFNTKHGRLTDLQGMTRLRSLSISITNESCTTKTLSSSLSKLSRLESLTIDNKNKFYNPTNDDEEGFVWDFVNLKQLWLEIYMPRLPDAQHFPSHLKAIKLTFCRLKEDPMPILEKLLHLKEICLQFRSFSGRRMECSRDGFPQLQKLEFRGLEEWEEWIVKEGSMPLLHTLRIDDCRKLKELPDGLQIITNLEDLIVCNMGDEFNLRLSEGYLPSHLTTISLSGCRLTEDPMPTLEKLLHLKDVSLDYRSFCGRRMVCSRGGFPQLQKLQFKRLEEWEEWIVEEGSMPLLHTLIIYYCPKLKELPDGLRFITSLKQQLKETLSNYGLSVANRDFHGTQGVDDAVKLFDKMSY</sequence>
<organism evidence="6 7">
    <name type="scientific">Brassica napus</name>
    <name type="common">Rape</name>
    <dbReference type="NCBI Taxonomy" id="3708"/>
    <lineage>
        <taxon>Eukaryota</taxon>
        <taxon>Viridiplantae</taxon>
        <taxon>Streptophyta</taxon>
        <taxon>Embryophyta</taxon>
        <taxon>Tracheophyta</taxon>
        <taxon>Spermatophyta</taxon>
        <taxon>Magnoliopsida</taxon>
        <taxon>eudicotyledons</taxon>
        <taxon>Gunneridae</taxon>
        <taxon>Pentapetalae</taxon>
        <taxon>rosids</taxon>
        <taxon>malvids</taxon>
        <taxon>Brassicales</taxon>
        <taxon>Brassicaceae</taxon>
        <taxon>Brassiceae</taxon>
        <taxon>Brassica</taxon>
    </lineage>
</organism>
<evidence type="ECO:0000256" key="1">
    <source>
        <dbReference type="ARBA" id="ARBA00022737"/>
    </source>
</evidence>
<dbReference type="SUPFAM" id="SSF52058">
    <property type="entry name" value="L domain-like"/>
    <property type="match status" value="4"/>
</dbReference>
<dbReference type="Gene3D" id="3.40.50.300">
    <property type="entry name" value="P-loop containing nucleotide triphosphate hydrolases"/>
    <property type="match status" value="2"/>
</dbReference>
<dbReference type="CDD" id="cd14798">
    <property type="entry name" value="RX-CC_like"/>
    <property type="match status" value="3"/>
</dbReference>
<keyword evidence="4" id="KW-0520">NAD</keyword>
<dbReference type="Proteomes" id="UP000824890">
    <property type="component" value="Unassembled WGS sequence"/>
</dbReference>
<protein>
    <recommendedName>
        <fullName evidence="5">AAA+ ATPase domain-containing protein</fullName>
    </recommendedName>
</protein>
<evidence type="ECO:0000256" key="3">
    <source>
        <dbReference type="ARBA" id="ARBA00022821"/>
    </source>
</evidence>
<dbReference type="SUPFAM" id="SSF52540">
    <property type="entry name" value="P-loop containing nucleoside triphosphate hydrolases"/>
    <property type="match status" value="2"/>
</dbReference>
<reference evidence="6 7" key="1">
    <citation type="submission" date="2021-05" db="EMBL/GenBank/DDBJ databases">
        <title>Genome Assembly of Synthetic Allotetraploid Brassica napus Reveals Homoeologous Exchanges between Subgenomes.</title>
        <authorList>
            <person name="Davis J.T."/>
        </authorList>
    </citation>
    <scope>NUCLEOTIDE SEQUENCE [LARGE SCALE GENOMIC DNA]</scope>
    <source>
        <strain evidence="7">cv. Da-Ae</strain>
        <tissue evidence="6">Seedling</tissue>
    </source>
</reference>
<proteinExistence type="predicted"/>
<evidence type="ECO:0000256" key="2">
    <source>
        <dbReference type="ARBA" id="ARBA00022741"/>
    </source>
</evidence>
<evidence type="ECO:0000313" key="7">
    <source>
        <dbReference type="Proteomes" id="UP000824890"/>
    </source>
</evidence>
<dbReference type="PANTHER" id="PTHR23155:SF1185">
    <property type="entry name" value="DISEASE RESISTANCE RPP8-LIKE PROTEIN 3-RELATED"/>
    <property type="match status" value="1"/>
</dbReference>
<dbReference type="InterPro" id="IPR032675">
    <property type="entry name" value="LRR_dom_sf"/>
</dbReference>
<gene>
    <name evidence="6" type="ORF">HID58_049675</name>
</gene>
<dbReference type="PRINTS" id="PR00364">
    <property type="entry name" value="DISEASERSIST"/>
</dbReference>
<dbReference type="InterPro" id="IPR042197">
    <property type="entry name" value="Apaf_helical"/>
</dbReference>
<dbReference type="Pfam" id="PF18052">
    <property type="entry name" value="Rx_N"/>
    <property type="match status" value="2"/>
</dbReference>
<dbReference type="InterPro" id="IPR038005">
    <property type="entry name" value="RX-like_CC"/>
</dbReference>
<evidence type="ECO:0000259" key="5">
    <source>
        <dbReference type="SMART" id="SM00382"/>
    </source>
</evidence>
<dbReference type="EMBL" id="JAGKQM010000012">
    <property type="protein sequence ID" value="KAH0900107.1"/>
    <property type="molecule type" value="Genomic_DNA"/>
</dbReference>
<dbReference type="Gene3D" id="1.10.10.10">
    <property type="entry name" value="Winged helix-like DNA-binding domain superfamily/Winged helix DNA-binding domain"/>
    <property type="match status" value="2"/>
</dbReference>
<dbReference type="InterPro" id="IPR058922">
    <property type="entry name" value="WHD_DRP"/>
</dbReference>
<keyword evidence="1" id="KW-0677">Repeat</keyword>
<dbReference type="InterPro" id="IPR002182">
    <property type="entry name" value="NB-ARC"/>
</dbReference>
<keyword evidence="7" id="KW-1185">Reference proteome</keyword>
<dbReference type="PANTHER" id="PTHR23155">
    <property type="entry name" value="DISEASE RESISTANCE PROTEIN RP"/>
    <property type="match status" value="1"/>
</dbReference>
<accession>A0ABQ8B5N9</accession>
<dbReference type="Gene3D" id="3.80.10.10">
    <property type="entry name" value="Ribonuclease Inhibitor"/>
    <property type="match status" value="4"/>
</dbReference>
<comment type="caution">
    <text evidence="6">The sequence shown here is derived from an EMBL/GenBank/DDBJ whole genome shotgun (WGS) entry which is preliminary data.</text>
</comment>
<evidence type="ECO:0000256" key="4">
    <source>
        <dbReference type="ARBA" id="ARBA00023027"/>
    </source>
</evidence>
<dbReference type="Pfam" id="PF23559">
    <property type="entry name" value="WHD_DRP"/>
    <property type="match status" value="2"/>
</dbReference>
<dbReference type="InterPro" id="IPR027417">
    <property type="entry name" value="P-loop_NTPase"/>
</dbReference>
<dbReference type="Gene3D" id="1.10.8.430">
    <property type="entry name" value="Helical domain of apoptotic protease-activating factors"/>
    <property type="match status" value="1"/>
</dbReference>